<gene>
    <name evidence="3" type="ORF">HPP92_018699</name>
</gene>
<dbReference type="GO" id="GO:0005730">
    <property type="term" value="C:nucleolus"/>
    <property type="evidence" value="ECO:0007669"/>
    <property type="project" value="InterPro"/>
</dbReference>
<dbReference type="InterPro" id="IPR039191">
    <property type="entry name" value="Nopp140-like"/>
</dbReference>
<feature type="region of interest" description="Disordered" evidence="1">
    <location>
        <begin position="175"/>
        <end position="220"/>
    </location>
</feature>
<accession>A0A835Q7H6</accession>
<feature type="region of interest" description="Disordered" evidence="1">
    <location>
        <begin position="243"/>
        <end position="268"/>
    </location>
</feature>
<dbReference type="OrthoDB" id="184876at2759"/>
<dbReference type="AlphaFoldDB" id="A0A835Q7H6"/>
<feature type="compositionally biased region" description="Basic and acidic residues" evidence="1">
    <location>
        <begin position="364"/>
        <end position="376"/>
    </location>
</feature>
<organism evidence="3 4">
    <name type="scientific">Vanilla planifolia</name>
    <name type="common">Vanilla</name>
    <dbReference type="NCBI Taxonomy" id="51239"/>
    <lineage>
        <taxon>Eukaryota</taxon>
        <taxon>Viridiplantae</taxon>
        <taxon>Streptophyta</taxon>
        <taxon>Embryophyta</taxon>
        <taxon>Tracheophyta</taxon>
        <taxon>Spermatophyta</taxon>
        <taxon>Magnoliopsida</taxon>
        <taxon>Liliopsida</taxon>
        <taxon>Asparagales</taxon>
        <taxon>Orchidaceae</taxon>
        <taxon>Vanilloideae</taxon>
        <taxon>Vanilleae</taxon>
        <taxon>Vanilla</taxon>
    </lineage>
</organism>
<feature type="compositionally biased region" description="Basic and acidic residues" evidence="1">
    <location>
        <begin position="387"/>
        <end position="399"/>
    </location>
</feature>
<dbReference type="Proteomes" id="UP000636800">
    <property type="component" value="Unassembled WGS sequence"/>
</dbReference>
<protein>
    <recommendedName>
        <fullName evidence="2">Srp40 C-terminal domain-containing protein</fullName>
    </recommendedName>
</protein>
<evidence type="ECO:0000313" key="3">
    <source>
        <dbReference type="EMBL" id="KAG0467119.1"/>
    </source>
</evidence>
<dbReference type="EMBL" id="JADCNL010000009">
    <property type="protein sequence ID" value="KAG0467119.1"/>
    <property type="molecule type" value="Genomic_DNA"/>
</dbReference>
<evidence type="ECO:0000313" key="4">
    <source>
        <dbReference type="Proteomes" id="UP000636800"/>
    </source>
</evidence>
<dbReference type="InterPro" id="IPR007718">
    <property type="entry name" value="Srp40_C"/>
</dbReference>
<dbReference type="Pfam" id="PF05022">
    <property type="entry name" value="SRP40_C"/>
    <property type="match status" value="1"/>
</dbReference>
<feature type="compositionally biased region" description="Basic and acidic residues" evidence="1">
    <location>
        <begin position="311"/>
        <end position="340"/>
    </location>
</feature>
<feature type="domain" description="Srp40 C-terminal" evidence="2">
    <location>
        <begin position="464"/>
        <end position="536"/>
    </location>
</feature>
<dbReference type="PANTHER" id="PTHR23216:SF1">
    <property type="entry name" value="NUCLEOLAR AND COILED-BODY PHOSPHOPROTEIN 1"/>
    <property type="match status" value="1"/>
</dbReference>
<feature type="compositionally biased region" description="Basic residues" evidence="1">
    <location>
        <begin position="204"/>
        <end position="213"/>
    </location>
</feature>
<evidence type="ECO:0000256" key="1">
    <source>
        <dbReference type="SAM" id="MobiDB-lite"/>
    </source>
</evidence>
<reference evidence="3 4" key="1">
    <citation type="journal article" date="2020" name="Nat. Food">
        <title>A phased Vanilla planifolia genome enables genetic improvement of flavour and production.</title>
        <authorList>
            <person name="Hasing T."/>
            <person name="Tang H."/>
            <person name="Brym M."/>
            <person name="Khazi F."/>
            <person name="Huang T."/>
            <person name="Chambers A.H."/>
        </authorList>
    </citation>
    <scope>NUCLEOTIDE SEQUENCE [LARGE SCALE GENOMIC DNA]</scope>
    <source>
        <tissue evidence="3">Leaf</tissue>
    </source>
</reference>
<dbReference type="PANTHER" id="PTHR23216">
    <property type="entry name" value="NUCLEOLAR AND COILED-BODY PHOSPHOPROTEIN 1"/>
    <property type="match status" value="1"/>
</dbReference>
<keyword evidence="4" id="KW-1185">Reference proteome</keyword>
<sequence length="543" mass="60674">MPEGSILRSLISLVPRQVMLDKNAAAAAAERSHSKNKKREKAAVAVMEVEEEKSSRNKRRPSNLPDAVENVDGSEVALSIHRICGNELCRNGKSREYLLRTIAAFLKTNGFVKTLAVFRSEAELEVDDRGSFFVNLEKLFDMFIDSSKGDPFAVIDCWKGQDGRGLLTDVADNSNVESKGKKKKRKQISDGALEAIENTGNAKSRNKVKKKKGNVVEDEKKGEEDLGFEEVVKEKVDELKVLISNPNPETEDAKRKKTDKKKKKNEANHVELVDLQALQEVAASSNHQDCPNPVDHVFGYGAKVKKKDKGKKFDVSTSDERSKEQGKNVDHGFHNFDLEKVGVAISEENTGIVEETNKKRKRTSKETTVEAEDKSVANKSKKAKANGVDRKGKARKDNGKSNIPSNELSSDDLDKNEGDRSLHDPQKELCGDQLANGKSKKHHTGPQAMKKEQQSGEPKWVNAFQRVKIDEVHFADERLQDNSYWALDDSGTGYGAKAQEVLGQVRGRNFRHEKTKKKRGTYRGGQIDLQSHSIKFNYSDDEE</sequence>
<dbReference type="PROSITE" id="PS50896">
    <property type="entry name" value="LISH"/>
    <property type="match status" value="1"/>
</dbReference>
<proteinExistence type="predicted"/>
<evidence type="ECO:0000259" key="2">
    <source>
        <dbReference type="Pfam" id="PF05022"/>
    </source>
</evidence>
<name>A0A835Q7H6_VANPL</name>
<feature type="region of interest" description="Disordered" evidence="1">
    <location>
        <begin position="48"/>
        <end position="67"/>
    </location>
</feature>
<feature type="compositionally biased region" description="Basic and acidic residues" evidence="1">
    <location>
        <begin position="412"/>
        <end position="430"/>
    </location>
</feature>
<feature type="compositionally biased region" description="Basic residues" evidence="1">
    <location>
        <begin position="255"/>
        <end position="264"/>
    </location>
</feature>
<dbReference type="InterPro" id="IPR006594">
    <property type="entry name" value="LisH"/>
</dbReference>
<feature type="region of interest" description="Disordered" evidence="1">
    <location>
        <begin position="301"/>
        <end position="458"/>
    </location>
</feature>
<comment type="caution">
    <text evidence="3">The sequence shown here is derived from an EMBL/GenBank/DDBJ whole genome shotgun (WGS) entry which is preliminary data.</text>
</comment>